<evidence type="ECO:0000256" key="4">
    <source>
        <dbReference type="PROSITE-ProRule" id="PRU00335"/>
    </source>
</evidence>
<evidence type="ECO:0000256" key="1">
    <source>
        <dbReference type="ARBA" id="ARBA00023015"/>
    </source>
</evidence>
<comment type="caution">
    <text evidence="7">The sequence shown here is derived from an EMBL/GenBank/DDBJ whole genome shotgun (WGS) entry which is preliminary data.</text>
</comment>
<dbReference type="PANTHER" id="PTHR30055">
    <property type="entry name" value="HTH-TYPE TRANSCRIPTIONAL REGULATOR RUTR"/>
    <property type="match status" value="1"/>
</dbReference>
<evidence type="ECO:0000313" key="8">
    <source>
        <dbReference type="Proteomes" id="UP000609726"/>
    </source>
</evidence>
<evidence type="ECO:0000313" key="7">
    <source>
        <dbReference type="EMBL" id="NHZ89818.1"/>
    </source>
</evidence>
<keyword evidence="8" id="KW-1185">Reference proteome</keyword>
<keyword evidence="1" id="KW-0805">Transcription regulation</keyword>
<dbReference type="Proteomes" id="UP000609726">
    <property type="component" value="Unassembled WGS sequence"/>
</dbReference>
<dbReference type="SUPFAM" id="SSF48498">
    <property type="entry name" value="Tetracyclin repressor-like, C-terminal domain"/>
    <property type="match status" value="1"/>
</dbReference>
<sequence>MTGGDEELKEAPKPRPMRADARRSEEALLEAALAVFTALGVDAPVRDIAERAGVGIGTLYRRFPQRADLIVAVFCRQVDDCADAAPLLAREHDPGEAVSRWMLRYADFLMAKRGLASALHSGDPAYHALPAYFDQRLEPALRSLIDAAAAAGQVRADIAPRELLRAVGNLCCAPASGDGAAGARRMVTLLVDGLRYGACGAGAGQRPVFSI</sequence>
<accession>A0ABX0NSS0</accession>
<evidence type="ECO:0000256" key="2">
    <source>
        <dbReference type="ARBA" id="ARBA00023125"/>
    </source>
</evidence>
<dbReference type="InterPro" id="IPR009057">
    <property type="entry name" value="Homeodomain-like_sf"/>
</dbReference>
<keyword evidence="3" id="KW-0804">Transcription</keyword>
<proteinExistence type="predicted"/>
<protein>
    <submittedName>
        <fullName evidence="7">TetR family transcriptional regulator</fullName>
    </submittedName>
</protein>
<dbReference type="Gene3D" id="1.10.357.10">
    <property type="entry name" value="Tetracycline Repressor, domain 2"/>
    <property type="match status" value="1"/>
</dbReference>
<dbReference type="Pfam" id="PF00440">
    <property type="entry name" value="TetR_N"/>
    <property type="match status" value="1"/>
</dbReference>
<name>A0ABX0NSS0_9BURK</name>
<dbReference type="PRINTS" id="PR00455">
    <property type="entry name" value="HTHTETR"/>
</dbReference>
<dbReference type="EMBL" id="WHJH01000012">
    <property type="protein sequence ID" value="NHZ89818.1"/>
    <property type="molecule type" value="Genomic_DNA"/>
</dbReference>
<dbReference type="Pfam" id="PF21597">
    <property type="entry name" value="TetR_C_43"/>
    <property type="match status" value="1"/>
</dbReference>
<dbReference type="PROSITE" id="PS50977">
    <property type="entry name" value="HTH_TETR_2"/>
    <property type="match status" value="1"/>
</dbReference>
<dbReference type="InterPro" id="IPR050109">
    <property type="entry name" value="HTH-type_TetR-like_transc_reg"/>
</dbReference>
<evidence type="ECO:0000259" key="6">
    <source>
        <dbReference type="PROSITE" id="PS50977"/>
    </source>
</evidence>
<feature type="region of interest" description="Disordered" evidence="5">
    <location>
        <begin position="1"/>
        <end position="22"/>
    </location>
</feature>
<feature type="DNA-binding region" description="H-T-H motif" evidence="4">
    <location>
        <begin position="44"/>
        <end position="63"/>
    </location>
</feature>
<dbReference type="InterPro" id="IPR001647">
    <property type="entry name" value="HTH_TetR"/>
</dbReference>
<reference evidence="7 8" key="1">
    <citation type="submission" date="2019-10" db="EMBL/GenBank/DDBJ databases">
        <title>Taxonomy of Antarctic Massilia spp.: description of Massilia rubra sp. nov., Massilia aquatica sp. nov., Massilia mucilaginosa sp. nov., Massilia frigida sp. nov. isolated from streams, lakes and regoliths.</title>
        <authorList>
            <person name="Holochova P."/>
            <person name="Sedlacek I."/>
            <person name="Kralova S."/>
            <person name="Maslanova I."/>
            <person name="Busse H.-J."/>
            <person name="Stankova E."/>
            <person name="Vrbovska V."/>
            <person name="Kovarovic V."/>
            <person name="Bartak M."/>
            <person name="Svec P."/>
            <person name="Pantucek R."/>
        </authorList>
    </citation>
    <scope>NUCLEOTIDE SEQUENCE [LARGE SCALE GENOMIC DNA]</scope>
    <source>
        <strain evidence="7 8">CCM 8733</strain>
    </source>
</reference>
<feature type="compositionally biased region" description="Basic and acidic residues" evidence="5">
    <location>
        <begin position="9"/>
        <end position="22"/>
    </location>
</feature>
<evidence type="ECO:0000256" key="5">
    <source>
        <dbReference type="SAM" id="MobiDB-lite"/>
    </source>
</evidence>
<evidence type="ECO:0000256" key="3">
    <source>
        <dbReference type="ARBA" id="ARBA00023163"/>
    </source>
</evidence>
<dbReference type="SUPFAM" id="SSF46689">
    <property type="entry name" value="Homeodomain-like"/>
    <property type="match status" value="1"/>
</dbReference>
<organism evidence="7 8">
    <name type="scientific">Massilia mucilaginosa</name>
    <dbReference type="NCBI Taxonomy" id="2609282"/>
    <lineage>
        <taxon>Bacteria</taxon>
        <taxon>Pseudomonadati</taxon>
        <taxon>Pseudomonadota</taxon>
        <taxon>Betaproteobacteria</taxon>
        <taxon>Burkholderiales</taxon>
        <taxon>Oxalobacteraceae</taxon>
        <taxon>Telluria group</taxon>
        <taxon>Massilia</taxon>
    </lineage>
</organism>
<keyword evidence="2 4" id="KW-0238">DNA-binding</keyword>
<dbReference type="PANTHER" id="PTHR30055:SF234">
    <property type="entry name" value="HTH-TYPE TRANSCRIPTIONAL REGULATOR BETI"/>
    <property type="match status" value="1"/>
</dbReference>
<dbReference type="InterPro" id="IPR049445">
    <property type="entry name" value="TetR_SbtR-like_C"/>
</dbReference>
<feature type="domain" description="HTH tetR-type" evidence="6">
    <location>
        <begin position="22"/>
        <end position="81"/>
    </location>
</feature>
<dbReference type="InterPro" id="IPR036271">
    <property type="entry name" value="Tet_transcr_reg_TetR-rel_C_sf"/>
</dbReference>
<gene>
    <name evidence="7" type="ORF">F2P45_12460</name>
</gene>